<accession>A0A817AZX4</accession>
<keyword evidence="1" id="KW-0472">Membrane</keyword>
<reference evidence="2" key="1">
    <citation type="submission" date="2021-01" db="EMBL/GenBank/DDBJ databases">
        <authorList>
            <consortium name="Genoscope - CEA"/>
            <person name="William W."/>
        </authorList>
    </citation>
    <scope>NUCLEOTIDE SEQUENCE</scope>
</reference>
<protein>
    <submittedName>
        <fullName evidence="2">(rape) hypothetical protein</fullName>
    </submittedName>
</protein>
<keyword evidence="1" id="KW-0812">Transmembrane</keyword>
<dbReference type="AlphaFoldDB" id="A0A817AZX4"/>
<dbReference type="Proteomes" id="UP001295469">
    <property type="component" value="Chromosome A10"/>
</dbReference>
<gene>
    <name evidence="2" type="ORF">DARMORV10_A10P15280.1</name>
</gene>
<feature type="transmembrane region" description="Helical" evidence="1">
    <location>
        <begin position="6"/>
        <end position="28"/>
    </location>
</feature>
<proteinExistence type="predicted"/>
<dbReference type="EMBL" id="HG994364">
    <property type="protein sequence ID" value="CAF2332310.1"/>
    <property type="molecule type" value="Genomic_DNA"/>
</dbReference>
<sequence length="122" mass="14240">MEAPTLEFRFIFFLWSLNFTSYTFIFFLKSSLISSSTIYIYRLLWSCKAVEESRFKKKRNPPTSFTYSVIIGRLFTAWKLKWGMASEDISKLQFKSLASYNIITKVIYAVSVAIPRMNLTGV</sequence>
<evidence type="ECO:0000256" key="1">
    <source>
        <dbReference type="SAM" id="Phobius"/>
    </source>
</evidence>
<keyword evidence="1" id="KW-1133">Transmembrane helix</keyword>
<organism evidence="2">
    <name type="scientific">Brassica napus</name>
    <name type="common">Rape</name>
    <dbReference type="NCBI Taxonomy" id="3708"/>
    <lineage>
        <taxon>Eukaryota</taxon>
        <taxon>Viridiplantae</taxon>
        <taxon>Streptophyta</taxon>
        <taxon>Embryophyta</taxon>
        <taxon>Tracheophyta</taxon>
        <taxon>Spermatophyta</taxon>
        <taxon>Magnoliopsida</taxon>
        <taxon>eudicotyledons</taxon>
        <taxon>Gunneridae</taxon>
        <taxon>Pentapetalae</taxon>
        <taxon>rosids</taxon>
        <taxon>malvids</taxon>
        <taxon>Brassicales</taxon>
        <taxon>Brassicaceae</taxon>
        <taxon>Brassiceae</taxon>
        <taxon>Brassica</taxon>
    </lineage>
</organism>
<evidence type="ECO:0000313" key="2">
    <source>
        <dbReference type="EMBL" id="CAF2332310.1"/>
    </source>
</evidence>
<name>A0A817AZX4_BRANA</name>